<dbReference type="InterPro" id="IPR050090">
    <property type="entry name" value="Tyrosine_recombinase_XerCD"/>
</dbReference>
<evidence type="ECO:0000256" key="1">
    <source>
        <dbReference type="ARBA" id="ARBA00022908"/>
    </source>
</evidence>
<sequence>MLSNYRLPSRKALYLFTSRTGVYTFRWSIRNNGMHHQPTLSLKTRDYLTAVRLASDLASRILRVTNPTIDEVKSIYDDFRGKKRKESQLLNNVDIMMCLTDLSAKSQTEYRNCWISFVQCLAPSTTLDSVRSAHIEKWKQTQTCSATTMKKKLRLLSSCFNRLGHKVETEWFKISVEKKPVRPTRAIAESELKILLQATERYKNEVDRWKYYLPRIAALTGCRLNELAQLRVGDIDLGKQPSLSINDSHIDKKLKNSASEREIPITNELNKLFVELVEGRGDDERLFELPYSKYNGYVGKPSKFFSQLLKQLDIYNVTFHSLRHYVVTELFNQGVKEELIGALLGHSVGKLTTGKVYLSGFSYRNKHNAMQMLALKHDDSFAREELFSSLACD</sequence>
<dbReference type="PANTHER" id="PTHR30349:SF64">
    <property type="entry name" value="PROPHAGE INTEGRASE INTD-RELATED"/>
    <property type="match status" value="1"/>
</dbReference>
<dbReference type="GO" id="GO:0015074">
    <property type="term" value="P:DNA integration"/>
    <property type="evidence" value="ECO:0007669"/>
    <property type="project" value="UniProtKB-KW"/>
</dbReference>
<keyword evidence="2" id="KW-0233">DNA recombination</keyword>
<dbReference type="PROSITE" id="PS51898">
    <property type="entry name" value="TYR_RECOMBINASE"/>
    <property type="match status" value="1"/>
</dbReference>
<feature type="domain" description="Tyr recombinase" evidence="3">
    <location>
        <begin position="182"/>
        <end position="371"/>
    </location>
</feature>
<proteinExistence type="predicted"/>
<dbReference type="PANTHER" id="PTHR30349">
    <property type="entry name" value="PHAGE INTEGRASE-RELATED"/>
    <property type="match status" value="1"/>
</dbReference>
<evidence type="ECO:0000256" key="2">
    <source>
        <dbReference type="ARBA" id="ARBA00023172"/>
    </source>
</evidence>
<dbReference type="GO" id="GO:0003677">
    <property type="term" value="F:DNA binding"/>
    <property type="evidence" value="ECO:0007669"/>
    <property type="project" value="InterPro"/>
</dbReference>
<comment type="caution">
    <text evidence="4">The sequence shown here is derived from an EMBL/GenBank/DDBJ whole genome shotgun (WGS) entry which is preliminary data.</text>
</comment>
<organism evidence="4 5">
    <name type="scientific">Vibrio parahaemolyticus</name>
    <dbReference type="NCBI Taxonomy" id="670"/>
    <lineage>
        <taxon>Bacteria</taxon>
        <taxon>Pseudomonadati</taxon>
        <taxon>Pseudomonadota</taxon>
        <taxon>Gammaproteobacteria</taxon>
        <taxon>Vibrionales</taxon>
        <taxon>Vibrionaceae</taxon>
        <taxon>Vibrio</taxon>
    </lineage>
</organism>
<gene>
    <name evidence="4" type="ORF">HKB21_20815</name>
</gene>
<reference evidence="4 5" key="1">
    <citation type="submission" date="2020-04" db="EMBL/GenBank/DDBJ databases">
        <title>Whole-genome sequencing of Vibrio spp. from China reveals different genetic environments of blaCTX-M-14 among diverse lineages.</title>
        <authorList>
            <person name="Zheng Z."/>
            <person name="Ye L."/>
            <person name="Chen S."/>
        </authorList>
    </citation>
    <scope>NUCLEOTIDE SEQUENCE [LARGE SCALE GENOMIC DNA]</scope>
    <source>
        <strain evidence="4 5">Vb0574</strain>
    </source>
</reference>
<dbReference type="GO" id="GO:0006310">
    <property type="term" value="P:DNA recombination"/>
    <property type="evidence" value="ECO:0007669"/>
    <property type="project" value="UniProtKB-KW"/>
</dbReference>
<dbReference type="InterPro" id="IPR013762">
    <property type="entry name" value="Integrase-like_cat_sf"/>
</dbReference>
<dbReference type="AlphaFoldDB" id="A0A7Y0X7Z7"/>
<dbReference type="Proteomes" id="UP000555836">
    <property type="component" value="Unassembled WGS sequence"/>
</dbReference>
<accession>A0A7Y0X7Z7</accession>
<dbReference type="Gene3D" id="1.10.443.10">
    <property type="entry name" value="Intergrase catalytic core"/>
    <property type="match status" value="1"/>
</dbReference>
<dbReference type="Pfam" id="PF00589">
    <property type="entry name" value="Phage_integrase"/>
    <property type="match status" value="1"/>
</dbReference>
<name>A0A7Y0X7Z7_VIBPH</name>
<keyword evidence="1" id="KW-0229">DNA integration</keyword>
<evidence type="ECO:0000313" key="4">
    <source>
        <dbReference type="EMBL" id="NMU28054.1"/>
    </source>
</evidence>
<dbReference type="InterPro" id="IPR002104">
    <property type="entry name" value="Integrase_catalytic"/>
</dbReference>
<protein>
    <submittedName>
        <fullName evidence="4">Tyrosine-type recombinase/integrase</fullName>
    </submittedName>
</protein>
<evidence type="ECO:0000259" key="3">
    <source>
        <dbReference type="PROSITE" id="PS51898"/>
    </source>
</evidence>
<dbReference type="InterPro" id="IPR011010">
    <property type="entry name" value="DNA_brk_join_enz"/>
</dbReference>
<dbReference type="EMBL" id="JABCLD010001917">
    <property type="protein sequence ID" value="NMU28054.1"/>
    <property type="molecule type" value="Genomic_DNA"/>
</dbReference>
<dbReference type="SUPFAM" id="SSF56349">
    <property type="entry name" value="DNA breaking-rejoining enzymes"/>
    <property type="match status" value="1"/>
</dbReference>
<evidence type="ECO:0000313" key="5">
    <source>
        <dbReference type="Proteomes" id="UP000555836"/>
    </source>
</evidence>